<accession>A0ABQ6CKX4</accession>
<proteinExistence type="predicted"/>
<dbReference type="EMBL" id="BSPC01000038">
    <property type="protein sequence ID" value="GLS20996.1"/>
    <property type="molecule type" value="Genomic_DNA"/>
</dbReference>
<protein>
    <submittedName>
        <fullName evidence="1">Uncharacterized protein</fullName>
    </submittedName>
</protein>
<evidence type="ECO:0000313" key="2">
    <source>
        <dbReference type="Proteomes" id="UP001156882"/>
    </source>
</evidence>
<comment type="caution">
    <text evidence="1">The sequence shown here is derived from an EMBL/GenBank/DDBJ whole genome shotgun (WGS) entry which is preliminary data.</text>
</comment>
<name>A0ABQ6CKX4_9HYPH</name>
<keyword evidence="2" id="KW-1185">Reference proteome</keyword>
<evidence type="ECO:0000313" key="1">
    <source>
        <dbReference type="EMBL" id="GLS20996.1"/>
    </source>
</evidence>
<dbReference type="Proteomes" id="UP001156882">
    <property type="component" value="Unassembled WGS sequence"/>
</dbReference>
<organism evidence="1 2">
    <name type="scientific">Labrys miyagiensis</name>
    <dbReference type="NCBI Taxonomy" id="346912"/>
    <lineage>
        <taxon>Bacteria</taxon>
        <taxon>Pseudomonadati</taxon>
        <taxon>Pseudomonadota</taxon>
        <taxon>Alphaproteobacteria</taxon>
        <taxon>Hyphomicrobiales</taxon>
        <taxon>Xanthobacteraceae</taxon>
        <taxon>Labrys</taxon>
    </lineage>
</organism>
<reference evidence="2" key="1">
    <citation type="journal article" date="2019" name="Int. J. Syst. Evol. Microbiol.">
        <title>The Global Catalogue of Microorganisms (GCM) 10K type strain sequencing project: providing services to taxonomists for standard genome sequencing and annotation.</title>
        <authorList>
            <consortium name="The Broad Institute Genomics Platform"/>
            <consortium name="The Broad Institute Genome Sequencing Center for Infectious Disease"/>
            <person name="Wu L."/>
            <person name="Ma J."/>
        </authorList>
    </citation>
    <scope>NUCLEOTIDE SEQUENCE [LARGE SCALE GENOMIC DNA]</scope>
    <source>
        <strain evidence="2">NBRC 101365</strain>
    </source>
</reference>
<gene>
    <name evidence="1" type="ORF">GCM10007874_40130</name>
</gene>
<sequence>MEGENMALLYAAEEVSLADCPFGLFMWHETLALKTLYRARDGGIVAYTVSSGEYFYGDARLCDELAKLMVRPVIVADEEAVSEDHLWLSLSSRLSQLSGDGSGPARKGQRA</sequence>